<proteinExistence type="predicted"/>
<protein>
    <submittedName>
        <fullName evidence="1">Uncharacterized protein</fullName>
    </submittedName>
</protein>
<accession>A0A1Y4N560</accession>
<dbReference type="EMBL" id="NFKP01000003">
    <property type="protein sequence ID" value="OUP70637.1"/>
    <property type="molecule type" value="Genomic_DNA"/>
</dbReference>
<dbReference type="Proteomes" id="UP000196386">
    <property type="component" value="Unassembled WGS sequence"/>
</dbReference>
<organism evidence="1 2">
    <name type="scientific">Anaerotruncus colihominis</name>
    <dbReference type="NCBI Taxonomy" id="169435"/>
    <lineage>
        <taxon>Bacteria</taxon>
        <taxon>Bacillati</taxon>
        <taxon>Bacillota</taxon>
        <taxon>Clostridia</taxon>
        <taxon>Eubacteriales</taxon>
        <taxon>Oscillospiraceae</taxon>
        <taxon>Anaerotruncus</taxon>
    </lineage>
</organism>
<dbReference type="RefSeq" id="WP_087299786.1">
    <property type="nucleotide sequence ID" value="NZ_NFKP01000003.1"/>
</dbReference>
<evidence type="ECO:0000313" key="1">
    <source>
        <dbReference type="EMBL" id="OUP70637.1"/>
    </source>
</evidence>
<dbReference type="AlphaFoldDB" id="A0A1Y4N560"/>
<reference evidence="2" key="1">
    <citation type="submission" date="2017-04" db="EMBL/GenBank/DDBJ databases">
        <title>Function of individual gut microbiota members based on whole genome sequencing of pure cultures obtained from chicken caecum.</title>
        <authorList>
            <person name="Medvecky M."/>
            <person name="Cejkova D."/>
            <person name="Polansky O."/>
            <person name="Karasova D."/>
            <person name="Kubasova T."/>
            <person name="Cizek A."/>
            <person name="Rychlik I."/>
        </authorList>
    </citation>
    <scope>NUCLEOTIDE SEQUENCE [LARGE SCALE GENOMIC DNA]</scope>
    <source>
        <strain evidence="2">An175</strain>
    </source>
</reference>
<comment type="caution">
    <text evidence="1">The sequence shown here is derived from an EMBL/GenBank/DDBJ whole genome shotgun (WGS) entry which is preliminary data.</text>
</comment>
<name>A0A1Y4N560_9FIRM</name>
<gene>
    <name evidence="1" type="ORF">B5F11_04125</name>
</gene>
<sequence length="446" mass="52098">MGKDSTSLLAEVQQRLNYDQKSYDFWKKPHLLQLVLLDYRPIVRKSNGIEEYLYVDAYDESGSMYFMQHRSLKLTKDGEIAQKSCGKLDSMMSELASEYNFIKEASILFNSPIEDGTAPADGKIIKMGSYGDMKFCRRNYELQALLFETAEFYSLESIVLNGTNTNRIGYFAIGERMPVKGNLIQRQEWLRRVYNTWMLYRNIDLATYYYTNLVPPNIEAYFELNRVCTFDEYIPLTYQFTSIYNPLIDDGCIFDNISKIFSAAMQVSPLSMVGGNIYSVARDQKESFGLYTTRLEMSNLFQTSVGKYKTRELQLEGRLPRKTPKQTKDFYYPKYFLTVFLTQLIDLTDYRDMFILYSLSDDVTVYYTEEQITVDDGARWDFQNINLRSLDFGNGDLIGFSKRRIRFSDALFLEYMSIVFNAVDAQRAWSRHASLAVIEEDRMEVR</sequence>
<evidence type="ECO:0000313" key="2">
    <source>
        <dbReference type="Proteomes" id="UP000196386"/>
    </source>
</evidence>